<dbReference type="GO" id="GO:0009567">
    <property type="term" value="P:double fertilization forming a zygote and endosperm"/>
    <property type="evidence" value="ECO:0007669"/>
    <property type="project" value="InterPro"/>
</dbReference>
<keyword evidence="4" id="KW-0732">Signal</keyword>
<reference evidence="10 11" key="1">
    <citation type="submission" date="2019-06" db="EMBL/GenBank/DDBJ databases">
        <title>A chromosomal-level reference genome of Carpinus fangiana (Coryloideae, Betulaceae).</title>
        <authorList>
            <person name="Yang X."/>
            <person name="Wang Z."/>
            <person name="Zhang L."/>
            <person name="Hao G."/>
            <person name="Liu J."/>
            <person name="Yang Y."/>
        </authorList>
    </citation>
    <scope>NUCLEOTIDE SEQUENCE [LARGE SCALE GENOMIC DNA]</scope>
    <source>
        <strain evidence="10">Cfa_2016G</strain>
        <tissue evidence="10">Leaf</tissue>
    </source>
</reference>
<keyword evidence="5" id="KW-0278">Fertilization</keyword>
<evidence type="ECO:0000256" key="7">
    <source>
        <dbReference type="ARBA" id="ARBA00034457"/>
    </source>
</evidence>
<dbReference type="EMBL" id="CM017321">
    <property type="protein sequence ID" value="KAE7998236.1"/>
    <property type="molecule type" value="Genomic_DNA"/>
</dbReference>
<dbReference type="PANTHER" id="PTHR35293">
    <property type="entry name" value="EGG CELL-SECRETED PROTEIN 1.5"/>
    <property type="match status" value="1"/>
</dbReference>
<organism evidence="10 11">
    <name type="scientific">Carpinus fangiana</name>
    <dbReference type="NCBI Taxonomy" id="176857"/>
    <lineage>
        <taxon>Eukaryota</taxon>
        <taxon>Viridiplantae</taxon>
        <taxon>Streptophyta</taxon>
        <taxon>Embryophyta</taxon>
        <taxon>Tracheophyta</taxon>
        <taxon>Spermatophyta</taxon>
        <taxon>Magnoliopsida</taxon>
        <taxon>eudicotyledons</taxon>
        <taxon>Gunneridae</taxon>
        <taxon>Pentapetalae</taxon>
        <taxon>rosids</taxon>
        <taxon>fabids</taxon>
        <taxon>Fagales</taxon>
        <taxon>Betulaceae</taxon>
        <taxon>Carpinus</taxon>
    </lineage>
</organism>
<evidence type="ECO:0000259" key="9">
    <source>
        <dbReference type="Pfam" id="PF05617"/>
    </source>
</evidence>
<keyword evidence="6" id="KW-0968">Cytoplasmic vesicle</keyword>
<comment type="function">
    <text evidence="7">Involved in the regulation of gamete interactions during the double fertilization and to prevent multiple-pollen tube attraction; mediates the redistribution of the gamete fusogen HAP2/GCS1 to the cell surface after secretion upon sperm arrival.</text>
</comment>
<sequence length="119" mass="13325">MPRGKCNCNKGARRQIRIRHSGDGTARAETRKGLINCFTALMEFQQCSDEVFLIPLRRHTKLSPVCCHSISTISNRCWPSVLASFGFIAKQGNLQLHGYCEAVSRPVLDSLPKQPPRTI</sequence>
<evidence type="ECO:0000256" key="6">
    <source>
        <dbReference type="ARBA" id="ARBA00023329"/>
    </source>
</evidence>
<dbReference type="Pfam" id="PF05617">
    <property type="entry name" value="Prolamin_like"/>
    <property type="match status" value="1"/>
</dbReference>
<dbReference type="OrthoDB" id="1495705at2759"/>
<gene>
    <name evidence="10" type="ORF">FH972_002801</name>
</gene>
<evidence type="ECO:0000313" key="10">
    <source>
        <dbReference type="EMBL" id="KAE7998236.1"/>
    </source>
</evidence>
<dbReference type="AlphaFoldDB" id="A0A5N6QFZ5"/>
<dbReference type="Proteomes" id="UP000327013">
    <property type="component" value="Chromosome 1"/>
</dbReference>
<name>A0A5N6QFZ5_9ROSI</name>
<evidence type="ECO:0000256" key="8">
    <source>
        <dbReference type="ARBA" id="ARBA00034484"/>
    </source>
</evidence>
<evidence type="ECO:0000256" key="4">
    <source>
        <dbReference type="ARBA" id="ARBA00022729"/>
    </source>
</evidence>
<evidence type="ECO:0000256" key="5">
    <source>
        <dbReference type="ARBA" id="ARBA00023279"/>
    </source>
</evidence>
<evidence type="ECO:0000256" key="2">
    <source>
        <dbReference type="ARBA" id="ARBA00004613"/>
    </source>
</evidence>
<protein>
    <recommendedName>
        <fullName evidence="9">Prolamin-like domain-containing protein</fullName>
    </recommendedName>
</protein>
<proteinExistence type="inferred from homology"/>
<evidence type="ECO:0000256" key="1">
    <source>
        <dbReference type="ARBA" id="ARBA00004541"/>
    </source>
</evidence>
<comment type="similarity">
    <text evidence="8">Belongs to the plant egg cell-secreted peptide family.</text>
</comment>
<dbReference type="GO" id="GO:0005576">
    <property type="term" value="C:extracellular region"/>
    <property type="evidence" value="ECO:0007669"/>
    <property type="project" value="UniProtKB-SubCell"/>
</dbReference>
<feature type="domain" description="Prolamin-like" evidence="9">
    <location>
        <begin position="36"/>
        <end position="100"/>
    </location>
</feature>
<dbReference type="GO" id="GO:2000008">
    <property type="term" value="P:regulation of protein localization to cell surface"/>
    <property type="evidence" value="ECO:0007669"/>
    <property type="project" value="UniProtKB-ARBA"/>
</dbReference>
<dbReference type="InterPro" id="IPR044711">
    <property type="entry name" value="EC11-15"/>
</dbReference>
<dbReference type="GO" id="GO:0080155">
    <property type="term" value="P:regulation of double fertilization forming a zygote and endosperm"/>
    <property type="evidence" value="ECO:0007669"/>
    <property type="project" value="UniProtKB-ARBA"/>
</dbReference>
<keyword evidence="11" id="KW-1185">Reference proteome</keyword>
<dbReference type="InterPro" id="IPR008502">
    <property type="entry name" value="Prolamin-like"/>
</dbReference>
<evidence type="ECO:0000313" key="11">
    <source>
        <dbReference type="Proteomes" id="UP000327013"/>
    </source>
</evidence>
<dbReference type="GO" id="GO:0031410">
    <property type="term" value="C:cytoplasmic vesicle"/>
    <property type="evidence" value="ECO:0007669"/>
    <property type="project" value="UniProtKB-SubCell"/>
</dbReference>
<comment type="subcellular location">
    <subcellularLocation>
        <location evidence="1">Cytoplasmic vesicle</location>
    </subcellularLocation>
    <subcellularLocation>
        <location evidence="2">Secreted</location>
    </subcellularLocation>
</comment>
<evidence type="ECO:0000256" key="3">
    <source>
        <dbReference type="ARBA" id="ARBA00022525"/>
    </source>
</evidence>
<keyword evidence="3" id="KW-0964">Secreted</keyword>
<dbReference type="PANTHER" id="PTHR35293:SF9">
    <property type="entry name" value="EGG CELL-SECRETED PROTEIN 1.4-LIKE"/>
    <property type="match status" value="1"/>
</dbReference>
<accession>A0A5N6QFZ5</accession>